<proteinExistence type="predicted"/>
<feature type="transmembrane region" description="Helical" evidence="1">
    <location>
        <begin position="184"/>
        <end position="209"/>
    </location>
</feature>
<reference evidence="3" key="1">
    <citation type="submission" date="2010-08" db="EMBL/GenBank/DDBJ databases">
        <authorList>
            <consortium name="Caenorhabditis japonica Sequencing Consortium"/>
            <person name="Wilson R.K."/>
        </authorList>
    </citation>
    <scope>NUCLEOTIDE SEQUENCE [LARGE SCALE GENOMIC DNA]</scope>
    <source>
        <strain evidence="3">DF5081</strain>
    </source>
</reference>
<name>A0A8R1DXT8_CAEJA</name>
<feature type="transmembrane region" description="Helical" evidence="1">
    <location>
        <begin position="85"/>
        <end position="102"/>
    </location>
</feature>
<organism evidence="2 3">
    <name type="scientific">Caenorhabditis japonica</name>
    <dbReference type="NCBI Taxonomy" id="281687"/>
    <lineage>
        <taxon>Eukaryota</taxon>
        <taxon>Metazoa</taxon>
        <taxon>Ecdysozoa</taxon>
        <taxon>Nematoda</taxon>
        <taxon>Chromadorea</taxon>
        <taxon>Rhabditida</taxon>
        <taxon>Rhabditina</taxon>
        <taxon>Rhabditomorpha</taxon>
        <taxon>Rhabditoidea</taxon>
        <taxon>Rhabditidae</taxon>
        <taxon>Peloderinae</taxon>
        <taxon>Caenorhabditis</taxon>
    </lineage>
</organism>
<sequence>MIHHCELFRHNWCVDTEQKERRLQINERNCLFDTSVLDDNIDVPSELNKPPSVSMDYEGEEDEEILGLLPGDKLVSFPNPYRMTLPAYIVLIIAVFAIWVALQLEMMLFATGFNVRQLFTDDCYAFARMVEILKTHRRLFDGQMDMHKCFGSVEDLKTSISSSVMTTMQLLVWDRSIASSMVTIVTPVLALGVLLDLALHGLFFCILNHRNVAEDGKYYVYIHNVGYKFLITYFVFTSFCLTMMFLEMASWKVDRGISCPENRYLCASLK</sequence>
<feature type="transmembrane region" description="Helical" evidence="1">
    <location>
        <begin position="229"/>
        <end position="246"/>
    </location>
</feature>
<reference evidence="2" key="2">
    <citation type="submission" date="2022-06" db="UniProtKB">
        <authorList>
            <consortium name="EnsemblMetazoa"/>
        </authorList>
    </citation>
    <scope>IDENTIFICATION</scope>
    <source>
        <strain evidence="2">DF5081</strain>
    </source>
</reference>
<dbReference type="EnsemblMetazoa" id="CJA15361.2">
    <property type="protein sequence ID" value="CJA15361.2"/>
    <property type="gene ID" value="WBGene00134565"/>
</dbReference>
<keyword evidence="3" id="KW-1185">Reference proteome</keyword>
<keyword evidence="1" id="KW-1133">Transmembrane helix</keyword>
<protein>
    <submittedName>
        <fullName evidence="2">Uncharacterized protein</fullName>
    </submittedName>
</protein>
<keyword evidence="1" id="KW-0812">Transmembrane</keyword>
<evidence type="ECO:0000313" key="2">
    <source>
        <dbReference type="EnsemblMetazoa" id="CJA15361.1"/>
    </source>
</evidence>
<evidence type="ECO:0000313" key="3">
    <source>
        <dbReference type="Proteomes" id="UP000005237"/>
    </source>
</evidence>
<dbReference type="Proteomes" id="UP000005237">
    <property type="component" value="Unassembled WGS sequence"/>
</dbReference>
<keyword evidence="1" id="KW-0472">Membrane</keyword>
<accession>A0A8R1DXT8</accession>
<evidence type="ECO:0000256" key="1">
    <source>
        <dbReference type="SAM" id="Phobius"/>
    </source>
</evidence>
<dbReference type="EnsemblMetazoa" id="CJA15361.1">
    <property type="protein sequence ID" value="CJA15361.1"/>
    <property type="gene ID" value="WBGene00134565"/>
</dbReference>
<dbReference type="AlphaFoldDB" id="A0A8R1DXT8"/>